<feature type="transmembrane region" description="Helical" evidence="5">
    <location>
        <begin position="21"/>
        <end position="45"/>
    </location>
</feature>
<evidence type="ECO:0000256" key="5">
    <source>
        <dbReference type="SAM" id="Phobius"/>
    </source>
</evidence>
<dbReference type="GO" id="GO:0016020">
    <property type="term" value="C:membrane"/>
    <property type="evidence" value="ECO:0007669"/>
    <property type="project" value="UniProtKB-SubCell"/>
</dbReference>
<dbReference type="EMBL" id="LAZR01001874">
    <property type="protein sequence ID" value="KKN37742.1"/>
    <property type="molecule type" value="Genomic_DNA"/>
</dbReference>
<dbReference type="InterPro" id="IPR050638">
    <property type="entry name" value="AA-Vitamin_Transporters"/>
</dbReference>
<organism evidence="7">
    <name type="scientific">marine sediment metagenome</name>
    <dbReference type="NCBI Taxonomy" id="412755"/>
    <lineage>
        <taxon>unclassified sequences</taxon>
        <taxon>metagenomes</taxon>
        <taxon>ecological metagenomes</taxon>
    </lineage>
</organism>
<evidence type="ECO:0000313" key="7">
    <source>
        <dbReference type="EMBL" id="KKN37742.1"/>
    </source>
</evidence>
<gene>
    <name evidence="7" type="ORF">LCGC14_0760560</name>
</gene>
<dbReference type="PANTHER" id="PTHR32322:SF9">
    <property type="entry name" value="AMINO-ACID METABOLITE EFFLUX PUMP-RELATED"/>
    <property type="match status" value="1"/>
</dbReference>
<name>A0A0F9QL67_9ZZZZ</name>
<evidence type="ECO:0000256" key="1">
    <source>
        <dbReference type="ARBA" id="ARBA00004141"/>
    </source>
</evidence>
<dbReference type="Pfam" id="PF00892">
    <property type="entry name" value="EamA"/>
    <property type="match status" value="1"/>
</dbReference>
<reference evidence="7" key="1">
    <citation type="journal article" date="2015" name="Nature">
        <title>Complex archaea that bridge the gap between prokaryotes and eukaryotes.</title>
        <authorList>
            <person name="Spang A."/>
            <person name="Saw J.H."/>
            <person name="Jorgensen S.L."/>
            <person name="Zaremba-Niedzwiedzka K."/>
            <person name="Martijn J."/>
            <person name="Lind A.E."/>
            <person name="van Eijk R."/>
            <person name="Schleper C."/>
            <person name="Guy L."/>
            <person name="Ettema T.J."/>
        </authorList>
    </citation>
    <scope>NUCLEOTIDE SEQUENCE</scope>
</reference>
<protein>
    <recommendedName>
        <fullName evidence="6">EamA domain-containing protein</fullName>
    </recommendedName>
</protein>
<dbReference type="InterPro" id="IPR000620">
    <property type="entry name" value="EamA_dom"/>
</dbReference>
<feature type="transmembrane region" description="Helical" evidence="5">
    <location>
        <begin position="137"/>
        <end position="155"/>
    </location>
</feature>
<dbReference type="PANTHER" id="PTHR32322">
    <property type="entry name" value="INNER MEMBRANE TRANSPORTER"/>
    <property type="match status" value="1"/>
</dbReference>
<evidence type="ECO:0000256" key="3">
    <source>
        <dbReference type="ARBA" id="ARBA00022989"/>
    </source>
</evidence>
<comment type="subcellular location">
    <subcellularLocation>
        <location evidence="1">Membrane</location>
        <topology evidence="1">Multi-pass membrane protein</topology>
    </subcellularLocation>
</comment>
<proteinExistence type="predicted"/>
<feature type="transmembrane region" description="Helical" evidence="5">
    <location>
        <begin position="83"/>
        <end position="102"/>
    </location>
</feature>
<evidence type="ECO:0000259" key="6">
    <source>
        <dbReference type="Pfam" id="PF00892"/>
    </source>
</evidence>
<feature type="transmembrane region" description="Helical" evidence="5">
    <location>
        <begin position="161"/>
        <end position="180"/>
    </location>
</feature>
<dbReference type="AlphaFoldDB" id="A0A0F9QL67"/>
<feature type="transmembrane region" description="Helical" evidence="5">
    <location>
        <begin position="108"/>
        <end position="130"/>
    </location>
</feature>
<feature type="domain" description="EamA" evidence="6">
    <location>
        <begin position="163"/>
        <end position="289"/>
    </location>
</feature>
<comment type="caution">
    <text evidence="7">The sequence shown here is derived from an EMBL/GenBank/DDBJ whole genome shotgun (WGS) entry which is preliminary data.</text>
</comment>
<accession>A0A0F9QL67</accession>
<sequence length="300" mass="31178">MVCPFFVGTSPDAGLSRRMRIFLLTTLVMIAFAANSVLTRLAIVGGHIDPAGFAIVRVISGAVVLWLMLVLRGGRIQWPGTRHIFGAVTLAIYIIGFSLAYFTLDAGLGALILFGVVQIGMFAHGALLGVLPSRRKFIGAGVAFSGLVLVLWPGTGGRLDPVGAALMIAAGLGWAAYTIIGKKSDDSLADTAGNFVVCIPLVASLFWVEDTFFTPVGLALAMVCGAVTSGFGYALWYSVLPKLAQSTAAVVQLSVPVIAILAGALLLAEPLEIKIIFATVLVLGGIGLAVSARSPQADHN</sequence>
<evidence type="ECO:0000256" key="4">
    <source>
        <dbReference type="ARBA" id="ARBA00023136"/>
    </source>
</evidence>
<feature type="transmembrane region" description="Helical" evidence="5">
    <location>
        <begin position="51"/>
        <end position="71"/>
    </location>
</feature>
<feature type="transmembrane region" description="Helical" evidence="5">
    <location>
        <begin position="248"/>
        <end position="267"/>
    </location>
</feature>
<evidence type="ECO:0000256" key="2">
    <source>
        <dbReference type="ARBA" id="ARBA00022692"/>
    </source>
</evidence>
<keyword evidence="3 5" id="KW-1133">Transmembrane helix</keyword>
<feature type="transmembrane region" description="Helical" evidence="5">
    <location>
        <begin position="192"/>
        <end position="208"/>
    </location>
</feature>
<keyword evidence="2 5" id="KW-0812">Transmembrane</keyword>
<keyword evidence="4 5" id="KW-0472">Membrane</keyword>
<feature type="transmembrane region" description="Helical" evidence="5">
    <location>
        <begin position="214"/>
        <end position="236"/>
    </location>
</feature>
<dbReference type="SUPFAM" id="SSF103481">
    <property type="entry name" value="Multidrug resistance efflux transporter EmrE"/>
    <property type="match status" value="1"/>
</dbReference>
<feature type="transmembrane region" description="Helical" evidence="5">
    <location>
        <begin position="273"/>
        <end position="292"/>
    </location>
</feature>
<dbReference type="InterPro" id="IPR037185">
    <property type="entry name" value="EmrE-like"/>
</dbReference>